<evidence type="ECO:0000313" key="2">
    <source>
        <dbReference type="EMBL" id="KAJ8383251.1"/>
    </source>
</evidence>
<feature type="region of interest" description="Disordered" evidence="1">
    <location>
        <begin position="1"/>
        <end position="85"/>
    </location>
</feature>
<dbReference type="EMBL" id="JAINUG010000298">
    <property type="protein sequence ID" value="KAJ8383251.1"/>
    <property type="molecule type" value="Genomic_DNA"/>
</dbReference>
<comment type="caution">
    <text evidence="2">The sequence shown here is derived from an EMBL/GenBank/DDBJ whole genome shotgun (WGS) entry which is preliminary data.</text>
</comment>
<organism evidence="2 3">
    <name type="scientific">Aldrovandia affinis</name>
    <dbReference type="NCBI Taxonomy" id="143900"/>
    <lineage>
        <taxon>Eukaryota</taxon>
        <taxon>Metazoa</taxon>
        <taxon>Chordata</taxon>
        <taxon>Craniata</taxon>
        <taxon>Vertebrata</taxon>
        <taxon>Euteleostomi</taxon>
        <taxon>Actinopterygii</taxon>
        <taxon>Neopterygii</taxon>
        <taxon>Teleostei</taxon>
        <taxon>Notacanthiformes</taxon>
        <taxon>Halosauridae</taxon>
        <taxon>Aldrovandia</taxon>
    </lineage>
</organism>
<keyword evidence="3" id="KW-1185">Reference proteome</keyword>
<dbReference type="AlphaFoldDB" id="A0AAD7RFC0"/>
<sequence>MRKEASLASCPSEEARGEPLAARGGGVSERSGAGGGACGPRERSWAGPVRLRLMPPSVEGAGDYGEGEAPRQGAICQRGGRDPPGALLPHRGSRLLLGHLILGPWAPA</sequence>
<accession>A0AAD7RFC0</accession>
<name>A0AAD7RFC0_9TELE</name>
<gene>
    <name evidence="2" type="ORF">AAFF_G00222640</name>
</gene>
<evidence type="ECO:0000256" key="1">
    <source>
        <dbReference type="SAM" id="MobiDB-lite"/>
    </source>
</evidence>
<proteinExistence type="predicted"/>
<dbReference type="Proteomes" id="UP001221898">
    <property type="component" value="Unassembled WGS sequence"/>
</dbReference>
<reference evidence="2" key="1">
    <citation type="journal article" date="2023" name="Science">
        <title>Genome structures resolve the early diversification of teleost fishes.</title>
        <authorList>
            <person name="Parey E."/>
            <person name="Louis A."/>
            <person name="Montfort J."/>
            <person name="Bouchez O."/>
            <person name="Roques C."/>
            <person name="Iampietro C."/>
            <person name="Lluch J."/>
            <person name="Castinel A."/>
            <person name="Donnadieu C."/>
            <person name="Desvignes T."/>
            <person name="Floi Bucao C."/>
            <person name="Jouanno E."/>
            <person name="Wen M."/>
            <person name="Mejri S."/>
            <person name="Dirks R."/>
            <person name="Jansen H."/>
            <person name="Henkel C."/>
            <person name="Chen W.J."/>
            <person name="Zahm M."/>
            <person name="Cabau C."/>
            <person name="Klopp C."/>
            <person name="Thompson A.W."/>
            <person name="Robinson-Rechavi M."/>
            <person name="Braasch I."/>
            <person name="Lecointre G."/>
            <person name="Bobe J."/>
            <person name="Postlethwait J.H."/>
            <person name="Berthelot C."/>
            <person name="Roest Crollius H."/>
            <person name="Guiguen Y."/>
        </authorList>
    </citation>
    <scope>NUCLEOTIDE SEQUENCE</scope>
    <source>
        <strain evidence="2">NC1722</strain>
    </source>
</reference>
<protein>
    <submittedName>
        <fullName evidence="2">Uncharacterized protein</fullName>
    </submittedName>
</protein>
<evidence type="ECO:0000313" key="3">
    <source>
        <dbReference type="Proteomes" id="UP001221898"/>
    </source>
</evidence>
<feature type="compositionally biased region" description="Gly residues" evidence="1">
    <location>
        <begin position="23"/>
        <end position="38"/>
    </location>
</feature>